<dbReference type="RefSeq" id="WP_092262400.1">
    <property type="nucleotide sequence ID" value="NZ_FNZA01000001.1"/>
</dbReference>
<keyword evidence="1" id="KW-0472">Membrane</keyword>
<feature type="transmembrane region" description="Helical" evidence="1">
    <location>
        <begin position="86"/>
        <end position="116"/>
    </location>
</feature>
<dbReference type="Proteomes" id="UP000199223">
    <property type="component" value="Unassembled WGS sequence"/>
</dbReference>
<dbReference type="STRING" id="856736.SAMN04488058_10121"/>
<proteinExistence type="predicted"/>
<evidence type="ECO:0000313" key="3">
    <source>
        <dbReference type="Proteomes" id="UP000199223"/>
    </source>
</evidence>
<evidence type="ECO:0000313" key="2">
    <source>
        <dbReference type="EMBL" id="SEI57505.1"/>
    </source>
</evidence>
<gene>
    <name evidence="2" type="ORF">SAMN04488058_10121</name>
</gene>
<dbReference type="OrthoDB" id="3732080at2"/>
<dbReference type="EMBL" id="FNZA01000001">
    <property type="protein sequence ID" value="SEI57505.1"/>
    <property type="molecule type" value="Genomic_DNA"/>
</dbReference>
<reference evidence="3" key="1">
    <citation type="submission" date="2016-10" db="EMBL/GenBank/DDBJ databases">
        <authorList>
            <person name="Varghese N."/>
            <person name="Submissions S."/>
        </authorList>
    </citation>
    <scope>NUCLEOTIDE SEQUENCE [LARGE SCALE GENOMIC DNA]</scope>
    <source>
        <strain evidence="3">CGMCC 1.10218</strain>
    </source>
</reference>
<keyword evidence="1" id="KW-0812">Transmembrane</keyword>
<sequence length="154" mass="16507">MLRQAQRPVQLACLLGLVHAAFSLSWALGGRWLVETVGQGPQDLLAASPLGAGPVLGLIAVFKAAAALIPVLNAGGRMPWPRLWRAVSWVGGSFLVLYGGVNSLAALAVLAGVIQVQSPDRAGLIGHALLWDPLFFFWGLFLVQHLWLTRRPRS</sequence>
<dbReference type="AlphaFoldDB" id="A0A1H6S177"/>
<keyword evidence="1" id="KW-1133">Transmembrane helix</keyword>
<feature type="transmembrane region" description="Helical" evidence="1">
    <location>
        <begin position="51"/>
        <end position="74"/>
    </location>
</feature>
<protein>
    <recommendedName>
        <fullName evidence="4">DUF3995 domain-containing protein</fullName>
    </recommendedName>
</protein>
<accession>A0A1H6S177</accession>
<organism evidence="2 3">
    <name type="scientific">Deinococcus reticulitermitis</name>
    <dbReference type="NCBI Taxonomy" id="856736"/>
    <lineage>
        <taxon>Bacteria</taxon>
        <taxon>Thermotogati</taxon>
        <taxon>Deinococcota</taxon>
        <taxon>Deinococci</taxon>
        <taxon>Deinococcales</taxon>
        <taxon>Deinococcaceae</taxon>
        <taxon>Deinococcus</taxon>
    </lineage>
</organism>
<feature type="transmembrane region" description="Helical" evidence="1">
    <location>
        <begin position="128"/>
        <end position="148"/>
    </location>
</feature>
<keyword evidence="3" id="KW-1185">Reference proteome</keyword>
<dbReference type="Pfam" id="PF13160">
    <property type="entry name" value="DUF3995"/>
    <property type="match status" value="1"/>
</dbReference>
<name>A0A1H6S177_9DEIO</name>
<dbReference type="InterPro" id="IPR025058">
    <property type="entry name" value="DUF3995"/>
</dbReference>
<evidence type="ECO:0000256" key="1">
    <source>
        <dbReference type="SAM" id="Phobius"/>
    </source>
</evidence>
<evidence type="ECO:0008006" key="4">
    <source>
        <dbReference type="Google" id="ProtNLM"/>
    </source>
</evidence>